<organism evidence="1 2">
    <name type="scientific">Actinomycetospora chlora</name>
    <dbReference type="NCBI Taxonomy" id="663608"/>
    <lineage>
        <taxon>Bacteria</taxon>
        <taxon>Bacillati</taxon>
        <taxon>Actinomycetota</taxon>
        <taxon>Actinomycetes</taxon>
        <taxon>Pseudonocardiales</taxon>
        <taxon>Pseudonocardiaceae</taxon>
        <taxon>Actinomycetospora</taxon>
    </lineage>
</organism>
<gene>
    <name evidence="1" type="ORF">GCM10023200_60040</name>
</gene>
<dbReference type="EMBL" id="BAABHO010000096">
    <property type="protein sequence ID" value="GAA4814380.1"/>
    <property type="molecule type" value="Genomic_DNA"/>
</dbReference>
<dbReference type="PANTHER" id="PTHR39683">
    <property type="entry name" value="CONSERVED PROTEIN TB16.3"/>
    <property type="match status" value="1"/>
</dbReference>
<evidence type="ECO:0000313" key="2">
    <source>
        <dbReference type="Proteomes" id="UP001500928"/>
    </source>
</evidence>
<dbReference type="Pfam" id="PF10604">
    <property type="entry name" value="Polyketide_cyc2"/>
    <property type="match status" value="1"/>
</dbReference>
<evidence type="ECO:0000313" key="1">
    <source>
        <dbReference type="EMBL" id="GAA4814380.1"/>
    </source>
</evidence>
<proteinExistence type="predicted"/>
<dbReference type="Gene3D" id="3.30.530.20">
    <property type="match status" value="1"/>
</dbReference>
<dbReference type="CDD" id="cd07819">
    <property type="entry name" value="SRPBCC_2"/>
    <property type="match status" value="1"/>
</dbReference>
<name>A0ABP9CNS4_9PSEU</name>
<dbReference type="InterPro" id="IPR023393">
    <property type="entry name" value="START-like_dom_sf"/>
</dbReference>
<comment type="caution">
    <text evidence="1">The sequence shown here is derived from an EMBL/GenBank/DDBJ whole genome shotgun (WGS) entry which is preliminary data.</text>
</comment>
<sequence>MPRAGGAAVAFRAMADESTQSITIAAPASDVLGVIADFPAYPEWADSITAAQVLTHDDEGRPEQVRFNLDAGPIKDNYVLAYDWQDDGVTWDLVSGQVQRSQRGRYRLAEAGDGTEVTYTLSVDLAVPLPGLLKRRAEKRIMDQALTGLKRRVEG</sequence>
<dbReference type="Proteomes" id="UP001500928">
    <property type="component" value="Unassembled WGS sequence"/>
</dbReference>
<keyword evidence="2" id="KW-1185">Reference proteome</keyword>
<dbReference type="InterPro" id="IPR019587">
    <property type="entry name" value="Polyketide_cyclase/dehydratase"/>
</dbReference>
<dbReference type="SUPFAM" id="SSF55961">
    <property type="entry name" value="Bet v1-like"/>
    <property type="match status" value="1"/>
</dbReference>
<accession>A0ABP9CNS4</accession>
<dbReference type="PANTHER" id="PTHR39683:SF4">
    <property type="entry name" value="COENZYME Q-BINDING PROTEIN COQ10 START DOMAIN-CONTAINING PROTEIN"/>
    <property type="match status" value="1"/>
</dbReference>
<protein>
    <submittedName>
        <fullName evidence="1">SRPBCC family protein</fullName>
    </submittedName>
</protein>
<reference evidence="2" key="1">
    <citation type="journal article" date="2019" name="Int. J. Syst. Evol. Microbiol.">
        <title>The Global Catalogue of Microorganisms (GCM) 10K type strain sequencing project: providing services to taxonomists for standard genome sequencing and annotation.</title>
        <authorList>
            <consortium name="The Broad Institute Genomics Platform"/>
            <consortium name="The Broad Institute Genome Sequencing Center for Infectious Disease"/>
            <person name="Wu L."/>
            <person name="Ma J."/>
        </authorList>
    </citation>
    <scope>NUCLEOTIDE SEQUENCE [LARGE SCALE GENOMIC DNA]</scope>
    <source>
        <strain evidence="2">JCM 17979</strain>
    </source>
</reference>